<evidence type="ECO:0000256" key="7">
    <source>
        <dbReference type="ARBA" id="ARBA00022692"/>
    </source>
</evidence>
<evidence type="ECO:0000313" key="15">
    <source>
        <dbReference type="EMBL" id="ODM12251.1"/>
    </source>
</evidence>
<keyword evidence="8 12" id="KW-0630">Potassium</keyword>
<feature type="transmembrane region" description="Helical" evidence="13">
    <location>
        <begin position="12"/>
        <end position="31"/>
    </location>
</feature>
<dbReference type="GO" id="GO:0015379">
    <property type="term" value="F:potassium:chloride symporter activity"/>
    <property type="evidence" value="ECO:0007669"/>
    <property type="project" value="InterPro"/>
</dbReference>
<dbReference type="EMBL" id="MCGI01000002">
    <property type="protein sequence ID" value="ODM12251.1"/>
    <property type="molecule type" value="Genomic_DNA"/>
</dbReference>
<comment type="caution">
    <text evidence="16">The sequence shown here is derived from an EMBL/GenBank/DDBJ whole genome shotgun (WGS) entry which is preliminary data.</text>
</comment>
<feature type="transmembrane region" description="Helical" evidence="13">
    <location>
        <begin position="389"/>
        <end position="410"/>
    </location>
</feature>
<feature type="transmembrane region" description="Helical" evidence="13">
    <location>
        <begin position="180"/>
        <end position="199"/>
    </location>
</feature>
<feature type="transmembrane region" description="Helical" evidence="13">
    <location>
        <begin position="329"/>
        <end position="347"/>
    </location>
</feature>
<evidence type="ECO:0000256" key="8">
    <source>
        <dbReference type="ARBA" id="ARBA00022958"/>
    </source>
</evidence>
<dbReference type="Pfam" id="PF02386">
    <property type="entry name" value="TrkH"/>
    <property type="match status" value="1"/>
</dbReference>
<protein>
    <submittedName>
        <fullName evidence="16">Potassium transporter KefA</fullName>
    </submittedName>
    <submittedName>
        <fullName evidence="14">Trk system potassium uptake protein TrkG</fullName>
    </submittedName>
</protein>
<feature type="binding site" evidence="12">
    <location>
        <position position="110"/>
    </location>
    <ligand>
        <name>K(+)</name>
        <dbReference type="ChEBI" id="CHEBI:29103"/>
    </ligand>
</feature>
<feature type="transmembrane region" description="Helical" evidence="13">
    <location>
        <begin position="131"/>
        <end position="150"/>
    </location>
</feature>
<evidence type="ECO:0000256" key="6">
    <source>
        <dbReference type="ARBA" id="ARBA00022538"/>
    </source>
</evidence>
<evidence type="ECO:0000256" key="10">
    <source>
        <dbReference type="ARBA" id="ARBA00023065"/>
    </source>
</evidence>
<feature type="transmembrane region" description="Helical" evidence="13">
    <location>
        <begin position="233"/>
        <end position="257"/>
    </location>
</feature>
<dbReference type="OrthoDB" id="9810952at2"/>
<evidence type="ECO:0000313" key="16">
    <source>
        <dbReference type="EMBL" id="ODR51752.1"/>
    </source>
</evidence>
<evidence type="ECO:0000256" key="4">
    <source>
        <dbReference type="ARBA" id="ARBA00022475"/>
    </source>
</evidence>
<feature type="transmembrane region" description="Helical" evidence="13">
    <location>
        <begin position="68"/>
        <end position="89"/>
    </location>
</feature>
<evidence type="ECO:0000256" key="5">
    <source>
        <dbReference type="ARBA" id="ARBA00022519"/>
    </source>
</evidence>
<dbReference type="GeneID" id="93304423"/>
<dbReference type="PANTHER" id="PTHR32024">
    <property type="entry name" value="TRK SYSTEM POTASSIUM UPTAKE PROTEIN TRKG-RELATED"/>
    <property type="match status" value="1"/>
</dbReference>
<evidence type="ECO:0000313" key="17">
    <source>
        <dbReference type="EMBL" id="ODR56470.1"/>
    </source>
</evidence>
<dbReference type="InterPro" id="IPR004772">
    <property type="entry name" value="TrkH"/>
</dbReference>
<proteinExistence type="inferred from homology"/>
<dbReference type="EMBL" id="MEHA01000008">
    <property type="protein sequence ID" value="ODR51752.1"/>
    <property type="molecule type" value="Genomic_DNA"/>
</dbReference>
<feature type="binding site" evidence="12">
    <location>
        <position position="428"/>
    </location>
    <ligand>
        <name>K(+)</name>
        <dbReference type="ChEBI" id="CHEBI:29103"/>
    </ligand>
</feature>
<dbReference type="Proteomes" id="UP000095003">
    <property type="component" value="Unassembled WGS sequence"/>
</dbReference>
<keyword evidence="4" id="KW-1003">Cell membrane</keyword>
<gene>
    <name evidence="14" type="primary">trkG_2</name>
    <name evidence="15" type="ORF">BEH84_02866</name>
    <name evidence="16" type="ORF">BEI59_12580</name>
    <name evidence="14" type="ORF">BEI61_03514</name>
    <name evidence="17" type="ORF">BEI63_13245</name>
</gene>
<dbReference type="AlphaFoldDB" id="A0A1E3UI02"/>
<name>A0A1E3UI02_9FIRM</name>
<keyword evidence="6" id="KW-0633">Potassium transport</keyword>
<feature type="transmembrane region" description="Helical" evidence="13">
    <location>
        <begin position="269"/>
        <end position="288"/>
    </location>
</feature>
<evidence type="ECO:0000313" key="19">
    <source>
        <dbReference type="Proteomes" id="UP000094271"/>
    </source>
</evidence>
<sequence>MNYKCITYILGWILKVEGVFLALPLAVSLLYRERTWPVFLACALLSLVLGTALSFKRPENFQFYAREGYVGVALGWIVMSLVGALPFYFTGEIPSFTDSLFEIISGFTTTGASILPRVEDLSNGILIWRSFSHWIGGMGVLVFVLQIMPMTSGQTMHLMRAESPGPSVSKLVPRIRTTAFFLYGIYVMLTVLEIILLLLGRLPLFDAVCTAFGTAGTGGFGIRSDSIAGYSPYVQVVVTIFMMLFGTNFAFYYLIIARKLKDAFCMEEVKLYFGIFAAATLLITINILSQIGNVGDSLRHAAFQVASIMTTTGFATADFDKWPEFSRTLLVFLMFVGACAGSTGGGIKVSRILMYMKTIKKELAILIHPRSVKVVLIDGKKLDHPVVRAANIFLISYAGILALSILLLSIDNFDFTTNVTAVISALNNIGPGLSLVGPSGNFAFFSGFSKYVLMFDMLAGRLEIFPMLLLFVPYTWKK</sequence>
<feature type="transmembrane region" description="Helical" evidence="13">
    <location>
        <begin position="451"/>
        <end position="472"/>
    </location>
</feature>
<dbReference type="Proteomes" id="UP000094869">
    <property type="component" value="Unassembled WGS sequence"/>
</dbReference>
<evidence type="ECO:0000256" key="11">
    <source>
        <dbReference type="ARBA" id="ARBA00023136"/>
    </source>
</evidence>
<accession>A0A1E3UI02</accession>
<dbReference type="EMBL" id="MEHD01000023">
    <property type="protein sequence ID" value="ODR56470.1"/>
    <property type="molecule type" value="Genomic_DNA"/>
</dbReference>
<dbReference type="RefSeq" id="WP_069153217.1">
    <property type="nucleotide sequence ID" value="NZ_DAWDRA010000097.1"/>
</dbReference>
<dbReference type="GO" id="GO:0046872">
    <property type="term" value="F:metal ion binding"/>
    <property type="evidence" value="ECO:0007669"/>
    <property type="project" value="UniProtKB-KW"/>
</dbReference>
<reference evidence="16 19" key="3">
    <citation type="submission" date="2016-08" db="EMBL/GenBank/DDBJ databases">
        <authorList>
            <person name="Seilhamer J.J."/>
        </authorList>
    </citation>
    <scope>NUCLEOTIDE SEQUENCE [LARGE SCALE GENOMIC DNA]</scope>
    <source>
        <strain evidence="16 19">NML150140-1</strain>
    </source>
</reference>
<dbReference type="PANTHER" id="PTHR32024:SF2">
    <property type="entry name" value="TRK SYSTEM POTASSIUM UPTAKE PROTEIN TRKG-RELATED"/>
    <property type="match status" value="1"/>
</dbReference>
<dbReference type="EMBL" id="MCGH01000002">
    <property type="protein sequence ID" value="ODM07624.1"/>
    <property type="molecule type" value="Genomic_DNA"/>
</dbReference>
<evidence type="ECO:0000256" key="1">
    <source>
        <dbReference type="ARBA" id="ARBA00004429"/>
    </source>
</evidence>
<evidence type="ECO:0000313" key="14">
    <source>
        <dbReference type="EMBL" id="ODM07624.1"/>
    </source>
</evidence>
<dbReference type="PIRSF" id="PIRSF006247">
    <property type="entry name" value="TrkH"/>
    <property type="match status" value="1"/>
</dbReference>
<evidence type="ECO:0000313" key="18">
    <source>
        <dbReference type="Proteomes" id="UP000094067"/>
    </source>
</evidence>
<dbReference type="PATRIC" id="fig|1432052.3.peg.3166"/>
<feature type="binding site" evidence="12">
    <location>
        <position position="218"/>
    </location>
    <ligand>
        <name>K(+)</name>
        <dbReference type="ChEBI" id="CHEBI:29103"/>
    </ligand>
</feature>
<dbReference type="Proteomes" id="UP000094271">
    <property type="component" value="Unassembled WGS sequence"/>
</dbReference>
<comment type="similarity">
    <text evidence="2">Belongs to the TrkH potassium transport family.</text>
</comment>
<keyword evidence="10" id="KW-0406">Ion transport</keyword>
<evidence type="ECO:0000313" key="21">
    <source>
        <dbReference type="Proteomes" id="UP000095003"/>
    </source>
</evidence>
<keyword evidence="3" id="KW-0813">Transport</keyword>
<keyword evidence="20" id="KW-1185">Reference proteome</keyword>
<reference evidence="17 20" key="2">
    <citation type="submission" date="2016-08" db="EMBL/GenBank/DDBJ databases">
        <title>Characterization of Isolates of Eisenbergiella tayi Derived from Blood Cultures, Using Whole Genome Sequencing.</title>
        <authorList>
            <person name="Bernier A.-M."/>
            <person name="Burdz T."/>
            <person name="Wiebe D."/>
            <person name="Bernard K."/>
        </authorList>
    </citation>
    <scope>NUCLEOTIDE SEQUENCE [LARGE SCALE GENOMIC DNA]</scope>
    <source>
        <strain evidence="17 20">NML120146</strain>
    </source>
</reference>
<evidence type="ECO:0000256" key="12">
    <source>
        <dbReference type="PIRSR" id="PIRSR006247-1"/>
    </source>
</evidence>
<feature type="transmembrane region" description="Helical" evidence="13">
    <location>
        <begin position="37"/>
        <end position="56"/>
    </location>
</feature>
<keyword evidence="9 13" id="KW-1133">Transmembrane helix</keyword>
<dbReference type="Proteomes" id="UP000094067">
    <property type="component" value="Unassembled WGS sequence"/>
</dbReference>
<reference evidence="18 21" key="1">
    <citation type="submission" date="2016-07" db="EMBL/GenBank/DDBJ databases">
        <title>Characterization of isolates of Eisenbergiella tayi derived from blood cultures, using whole genome sequencing.</title>
        <authorList>
            <person name="Burdz T."/>
            <person name="Wiebe D."/>
            <person name="Huynh C."/>
            <person name="Bernard K."/>
        </authorList>
    </citation>
    <scope>NUCLEOTIDE SEQUENCE [LARGE SCALE GENOMIC DNA]</scope>
    <source>
        <strain evidence="14 18">NML 110608</strain>
        <strain evidence="15 21">NML 120489</strain>
    </source>
</reference>
<keyword evidence="7 13" id="KW-0812">Transmembrane</keyword>
<dbReference type="InterPro" id="IPR003445">
    <property type="entry name" value="Cat_transpt"/>
</dbReference>
<evidence type="ECO:0000256" key="3">
    <source>
        <dbReference type="ARBA" id="ARBA00022448"/>
    </source>
</evidence>
<evidence type="ECO:0000313" key="20">
    <source>
        <dbReference type="Proteomes" id="UP000094869"/>
    </source>
</evidence>
<evidence type="ECO:0000256" key="9">
    <source>
        <dbReference type="ARBA" id="ARBA00022989"/>
    </source>
</evidence>
<comment type="subcellular location">
    <subcellularLocation>
        <location evidence="1">Cell inner membrane</location>
        <topology evidence="1">Multi-pass membrane protein</topology>
    </subcellularLocation>
</comment>
<keyword evidence="11 13" id="KW-0472">Membrane</keyword>
<evidence type="ECO:0000256" key="13">
    <source>
        <dbReference type="SAM" id="Phobius"/>
    </source>
</evidence>
<feature type="binding site" evidence="12">
    <location>
        <position position="109"/>
    </location>
    <ligand>
        <name>K(+)</name>
        <dbReference type="ChEBI" id="CHEBI:29103"/>
    </ligand>
</feature>
<feature type="binding site" evidence="12">
    <location>
        <position position="311"/>
    </location>
    <ligand>
        <name>K(+)</name>
        <dbReference type="ChEBI" id="CHEBI:29103"/>
    </ligand>
</feature>
<evidence type="ECO:0000256" key="2">
    <source>
        <dbReference type="ARBA" id="ARBA00009137"/>
    </source>
</evidence>
<organism evidence="16 19">
    <name type="scientific">Eisenbergiella tayi</name>
    <dbReference type="NCBI Taxonomy" id="1432052"/>
    <lineage>
        <taxon>Bacteria</taxon>
        <taxon>Bacillati</taxon>
        <taxon>Bacillota</taxon>
        <taxon>Clostridia</taxon>
        <taxon>Lachnospirales</taxon>
        <taxon>Lachnospiraceae</taxon>
        <taxon>Eisenbergiella</taxon>
    </lineage>
</organism>
<keyword evidence="12" id="KW-0479">Metal-binding</keyword>
<feature type="binding site" evidence="12">
    <location>
        <position position="312"/>
    </location>
    <ligand>
        <name>K(+)</name>
        <dbReference type="ChEBI" id="CHEBI:29103"/>
    </ligand>
</feature>
<keyword evidence="5" id="KW-0997">Cell inner membrane</keyword>
<dbReference type="GO" id="GO:0005886">
    <property type="term" value="C:plasma membrane"/>
    <property type="evidence" value="ECO:0007669"/>
    <property type="project" value="UniProtKB-SubCell"/>
</dbReference>